<sequence length="283" mass="31694">MRDSHNMKPTNHTITVFLYLTKAFDMAWNNKLLVTCHNKFSIRGRTSSGVYAKAEDGLVFRCRFRNRDNCSVSRSVLLTIREALDFALRFETSDTYILTENKSSIQYLKKWPKIPEKTGEEIISKIVTLSQKSRVFIQWIPSHVGVFGNEVADLLLKEGRALPSAPSGEFFASEIFSIHRAEANSAWKVLPAHEWYAGNRPGMSPQSEVTRPVQTALARLRSDHIKSLKFVDEENTSSFCPCSCPASPAQAIDCIGAFARLLGSEGENGLVVLLVRHGIMDLV</sequence>
<dbReference type="SUPFAM" id="SSF53098">
    <property type="entry name" value="Ribonuclease H-like"/>
    <property type="match status" value="1"/>
</dbReference>
<gene>
    <name evidence="1" type="ORF">AVEN_275009_1</name>
</gene>
<comment type="caution">
    <text evidence="1">The sequence shown here is derived from an EMBL/GenBank/DDBJ whole genome shotgun (WGS) entry which is preliminary data.</text>
</comment>
<dbReference type="GO" id="GO:0003676">
    <property type="term" value="F:nucleic acid binding"/>
    <property type="evidence" value="ECO:0007669"/>
    <property type="project" value="InterPro"/>
</dbReference>
<reference evidence="1 2" key="1">
    <citation type="journal article" date="2019" name="Sci. Rep.">
        <title>Orb-weaving spider Araneus ventricosus genome elucidates the spidroin gene catalogue.</title>
        <authorList>
            <person name="Kono N."/>
            <person name="Nakamura H."/>
            <person name="Ohtoshi R."/>
            <person name="Moran D.A.P."/>
            <person name="Shinohara A."/>
            <person name="Yoshida Y."/>
            <person name="Fujiwara M."/>
            <person name="Mori M."/>
            <person name="Tomita M."/>
            <person name="Arakawa K."/>
        </authorList>
    </citation>
    <scope>NUCLEOTIDE SEQUENCE [LARGE SCALE GENOMIC DNA]</scope>
</reference>
<dbReference type="InterPro" id="IPR036397">
    <property type="entry name" value="RNaseH_sf"/>
</dbReference>
<name>A0A4Y2RCL9_ARAVE</name>
<evidence type="ECO:0000313" key="2">
    <source>
        <dbReference type="Proteomes" id="UP000499080"/>
    </source>
</evidence>
<dbReference type="Proteomes" id="UP000499080">
    <property type="component" value="Unassembled WGS sequence"/>
</dbReference>
<proteinExistence type="predicted"/>
<dbReference type="Gene3D" id="3.30.420.10">
    <property type="entry name" value="Ribonuclease H-like superfamily/Ribonuclease H"/>
    <property type="match status" value="1"/>
</dbReference>
<dbReference type="OrthoDB" id="6433900at2759"/>
<accession>A0A4Y2RCL9</accession>
<keyword evidence="2" id="KW-1185">Reference proteome</keyword>
<evidence type="ECO:0000313" key="1">
    <source>
        <dbReference type="EMBL" id="GBN72565.1"/>
    </source>
</evidence>
<dbReference type="InterPro" id="IPR012337">
    <property type="entry name" value="RNaseH-like_sf"/>
</dbReference>
<dbReference type="EMBL" id="BGPR01016319">
    <property type="protein sequence ID" value="GBN72565.1"/>
    <property type="molecule type" value="Genomic_DNA"/>
</dbReference>
<protein>
    <submittedName>
        <fullName evidence="1">Uncharacterized protein</fullName>
    </submittedName>
</protein>
<organism evidence="1 2">
    <name type="scientific">Araneus ventricosus</name>
    <name type="common">Orbweaver spider</name>
    <name type="synonym">Epeira ventricosa</name>
    <dbReference type="NCBI Taxonomy" id="182803"/>
    <lineage>
        <taxon>Eukaryota</taxon>
        <taxon>Metazoa</taxon>
        <taxon>Ecdysozoa</taxon>
        <taxon>Arthropoda</taxon>
        <taxon>Chelicerata</taxon>
        <taxon>Arachnida</taxon>
        <taxon>Araneae</taxon>
        <taxon>Araneomorphae</taxon>
        <taxon>Entelegynae</taxon>
        <taxon>Araneoidea</taxon>
        <taxon>Araneidae</taxon>
        <taxon>Araneus</taxon>
    </lineage>
</organism>
<dbReference type="AlphaFoldDB" id="A0A4Y2RCL9"/>